<dbReference type="InterPro" id="IPR036922">
    <property type="entry name" value="Rieske_2Fe-2S_sf"/>
</dbReference>
<dbReference type="InterPro" id="IPR050584">
    <property type="entry name" value="Cholesterol_7-desaturase"/>
</dbReference>
<keyword evidence="5" id="KW-0411">Iron-sulfur</keyword>
<evidence type="ECO:0000256" key="4">
    <source>
        <dbReference type="ARBA" id="ARBA00023004"/>
    </source>
</evidence>
<evidence type="ECO:0000313" key="7">
    <source>
        <dbReference type="EMBL" id="MFM0642533.1"/>
    </source>
</evidence>
<feature type="domain" description="Rieske" evidence="6">
    <location>
        <begin position="26"/>
        <end position="129"/>
    </location>
</feature>
<dbReference type="PANTHER" id="PTHR21266">
    <property type="entry name" value="IRON-SULFUR DOMAIN CONTAINING PROTEIN"/>
    <property type="match status" value="1"/>
</dbReference>
<keyword evidence="3" id="KW-0560">Oxidoreductase</keyword>
<sequence>MNTHESPDFGRVENGAPAGRLIAQFWQPIALARDLVVGRPQRVRFLGAYYTLYRGEDGAPRMTQDRCPHRGTSLAYGTVEGNSIRCRYHGWKFGPDGQGEVFPAETATYARSICLQTYPTEEYLGLIFCFVGEGAPPAFPRFPELEDDSRGELLVQVATLGYNFFQRVENDHDEAHVFFTHKKLFANFGLTQIPKVSAQETDYGMLVVSTRPDGKQRVGYGFMPNILLREVPIPQDESRMSMLLAWRVPIDDVSTFSVMVTRIENYSSAVRAREGTMEDPMEIAARVMRCEITLDEVDQNHPMLPLIQDTVSLAGQGVIADRSREHLGQSDKAVAILRRIWVREMRAVQDGLLLKNWKRPSDFHFGKEIAGAELQPAGAHGDSAGA</sequence>
<evidence type="ECO:0000313" key="8">
    <source>
        <dbReference type="Proteomes" id="UP001629432"/>
    </source>
</evidence>
<dbReference type="RefSeq" id="WP_408341155.1">
    <property type="nucleotide sequence ID" value="NZ_JAQQCF010000082.1"/>
</dbReference>
<keyword evidence="4" id="KW-0408">Iron</keyword>
<dbReference type="PROSITE" id="PS00570">
    <property type="entry name" value="RING_HYDROXYL_ALPHA"/>
    <property type="match status" value="1"/>
</dbReference>
<dbReference type="InterPro" id="IPR017941">
    <property type="entry name" value="Rieske_2Fe-2S"/>
</dbReference>
<organism evidence="7 8">
    <name type="scientific">Paraburkholderia metrosideri</name>
    <dbReference type="NCBI Taxonomy" id="580937"/>
    <lineage>
        <taxon>Bacteria</taxon>
        <taxon>Pseudomonadati</taxon>
        <taxon>Pseudomonadota</taxon>
        <taxon>Betaproteobacteria</taxon>
        <taxon>Burkholderiales</taxon>
        <taxon>Burkholderiaceae</taxon>
        <taxon>Paraburkholderia</taxon>
    </lineage>
</organism>
<evidence type="ECO:0000256" key="3">
    <source>
        <dbReference type="ARBA" id="ARBA00023002"/>
    </source>
</evidence>
<dbReference type="SUPFAM" id="SSF55961">
    <property type="entry name" value="Bet v1-like"/>
    <property type="match status" value="1"/>
</dbReference>
<keyword evidence="8" id="KW-1185">Reference proteome</keyword>
<dbReference type="PANTHER" id="PTHR21266:SF59">
    <property type="entry name" value="BLR4922 PROTEIN"/>
    <property type="match status" value="1"/>
</dbReference>
<dbReference type="InterPro" id="IPR015881">
    <property type="entry name" value="ARHD_Rieske_2Fe_2S"/>
</dbReference>
<evidence type="ECO:0000256" key="1">
    <source>
        <dbReference type="ARBA" id="ARBA00022714"/>
    </source>
</evidence>
<gene>
    <name evidence="7" type="ORF">PQQ63_38320</name>
</gene>
<proteinExistence type="predicted"/>
<evidence type="ECO:0000259" key="6">
    <source>
        <dbReference type="PROSITE" id="PS51296"/>
    </source>
</evidence>
<protein>
    <submittedName>
        <fullName evidence="7">Rieske 2Fe-2S domain-containing protein</fullName>
    </submittedName>
</protein>
<keyword evidence="2" id="KW-0479">Metal-binding</keyword>
<dbReference type="Gene3D" id="2.102.10.10">
    <property type="entry name" value="Rieske [2Fe-2S] iron-sulphur domain"/>
    <property type="match status" value="1"/>
</dbReference>
<dbReference type="Proteomes" id="UP001629432">
    <property type="component" value="Unassembled WGS sequence"/>
</dbReference>
<evidence type="ECO:0000256" key="5">
    <source>
        <dbReference type="ARBA" id="ARBA00023014"/>
    </source>
</evidence>
<accession>A0ABW9E5E1</accession>
<reference evidence="7 8" key="1">
    <citation type="journal article" date="2024" name="Chem. Sci.">
        <title>Discovery of megapolipeptins by genome mining of a Burkholderiales bacteria collection.</title>
        <authorList>
            <person name="Paulo B.S."/>
            <person name="Recchia M.J.J."/>
            <person name="Lee S."/>
            <person name="Fergusson C.H."/>
            <person name="Romanowski S.B."/>
            <person name="Hernandez A."/>
            <person name="Krull N."/>
            <person name="Liu D.Y."/>
            <person name="Cavanagh H."/>
            <person name="Bos A."/>
            <person name="Gray C.A."/>
            <person name="Murphy B.T."/>
            <person name="Linington R.G."/>
            <person name="Eustaquio A.S."/>
        </authorList>
    </citation>
    <scope>NUCLEOTIDE SEQUENCE [LARGE SCALE GENOMIC DNA]</scope>
    <source>
        <strain evidence="7 8">RL17-338-BIC-A</strain>
    </source>
</reference>
<dbReference type="EMBL" id="JAQQCF010000082">
    <property type="protein sequence ID" value="MFM0642533.1"/>
    <property type="molecule type" value="Genomic_DNA"/>
</dbReference>
<dbReference type="SUPFAM" id="SSF50022">
    <property type="entry name" value="ISP domain"/>
    <property type="match status" value="1"/>
</dbReference>
<comment type="caution">
    <text evidence="7">The sequence shown here is derived from an EMBL/GenBank/DDBJ whole genome shotgun (WGS) entry which is preliminary data.</text>
</comment>
<keyword evidence="1" id="KW-0001">2Fe-2S</keyword>
<dbReference type="Pfam" id="PF00355">
    <property type="entry name" value="Rieske"/>
    <property type="match status" value="1"/>
</dbReference>
<dbReference type="PROSITE" id="PS51296">
    <property type="entry name" value="RIESKE"/>
    <property type="match status" value="1"/>
</dbReference>
<evidence type="ECO:0000256" key="2">
    <source>
        <dbReference type="ARBA" id="ARBA00022723"/>
    </source>
</evidence>
<name>A0ABW9E5E1_9BURK</name>